<dbReference type="Proteomes" id="UP000320772">
    <property type="component" value="Unassembled WGS sequence"/>
</dbReference>
<sequence length="282" mass="31657">MTRPDPFTIPEWKALHREASLVSQILGSGASALSRASYGSGFGEYYTAFFGLSVGIERLAKLILVANYALENNGALPGQSVVRKYGHKLKELIAQVDMIAEKRGITVPHIGPGQPICTAVINCLDAFLDASKGRYANFEAIGNPLFDPADEPVNKWWTEVVEPILNNHYRGKKREAVVKRRAAQFGTMPDCNMSVLFTDETGNVMSDATTASERTGQTKWAQRYGRFYTLSVVRWLSYIFDEMTHMAGYQPGQESLFGHYEFFQTYMVNNHLLLNRKVWPLT</sequence>
<keyword evidence="2" id="KW-1185">Reference proteome</keyword>
<protein>
    <submittedName>
        <fullName evidence="1">Uncharacterized protein</fullName>
    </submittedName>
</protein>
<comment type="caution">
    <text evidence="1">The sequence shown here is derived from an EMBL/GenBank/DDBJ whole genome shotgun (WGS) entry which is preliminary data.</text>
</comment>
<proteinExistence type="predicted"/>
<dbReference type="RefSeq" id="WP_062508865.1">
    <property type="nucleotide sequence ID" value="NZ_BAQZ01000037.1"/>
</dbReference>
<dbReference type="EMBL" id="BJLY01000002">
    <property type="protein sequence ID" value="GEB03376.1"/>
    <property type="molecule type" value="Genomic_DNA"/>
</dbReference>
<evidence type="ECO:0000313" key="1">
    <source>
        <dbReference type="EMBL" id="GEB03376.1"/>
    </source>
</evidence>
<evidence type="ECO:0000313" key="2">
    <source>
        <dbReference type="Proteomes" id="UP000320772"/>
    </source>
</evidence>
<organism evidence="1 2">
    <name type="scientific">Gluconobacter roseus NBRC 3990</name>
    <dbReference type="NCBI Taxonomy" id="1307950"/>
    <lineage>
        <taxon>Bacteria</taxon>
        <taxon>Pseudomonadati</taxon>
        <taxon>Pseudomonadota</taxon>
        <taxon>Alphaproteobacteria</taxon>
        <taxon>Acetobacterales</taxon>
        <taxon>Acetobacteraceae</taxon>
        <taxon>Gluconobacter</taxon>
    </lineage>
</organism>
<dbReference type="AlphaFoldDB" id="A0A4Y3M5P8"/>
<accession>A0A4Y3M5P8</accession>
<name>A0A4Y3M5P8_9PROT</name>
<reference evidence="1 2" key="1">
    <citation type="submission" date="2019-06" db="EMBL/GenBank/DDBJ databases">
        <title>Whole genome shotgun sequence of Gluconobacter roseus NBRC 3990.</title>
        <authorList>
            <person name="Hosoyama A."/>
            <person name="Uohara A."/>
            <person name="Ohji S."/>
            <person name="Ichikawa N."/>
        </authorList>
    </citation>
    <scope>NUCLEOTIDE SEQUENCE [LARGE SCALE GENOMIC DNA]</scope>
    <source>
        <strain evidence="1 2">NBRC 3990</strain>
    </source>
</reference>
<gene>
    <name evidence="1" type="ORF">GRO01_09520</name>
</gene>